<dbReference type="PANTHER" id="PTHR33841:SF1">
    <property type="entry name" value="DNA METHYLTRANSFERASE A"/>
    <property type="match status" value="1"/>
</dbReference>
<dbReference type="InterPro" id="IPR055573">
    <property type="entry name" value="DUF7149"/>
</dbReference>
<dbReference type="GO" id="GO:0032259">
    <property type="term" value="P:methylation"/>
    <property type="evidence" value="ECO:0007669"/>
    <property type="project" value="UniProtKB-KW"/>
</dbReference>
<keyword evidence="6" id="KW-0238">DNA-binding</keyword>
<evidence type="ECO:0000259" key="11">
    <source>
        <dbReference type="Pfam" id="PF25120"/>
    </source>
</evidence>
<dbReference type="RefSeq" id="WP_369764994.1">
    <property type="nucleotide sequence ID" value="NZ_CP165627.1"/>
</dbReference>
<evidence type="ECO:0000256" key="4">
    <source>
        <dbReference type="ARBA" id="ARBA00022691"/>
    </source>
</evidence>
<keyword evidence="5" id="KW-0680">Restriction system</keyword>
<name>A0AB39WHP9_9FLAO</name>
<dbReference type="Pfam" id="PF23653">
    <property type="entry name" value="DUF7149"/>
    <property type="match status" value="1"/>
</dbReference>
<evidence type="ECO:0000256" key="1">
    <source>
        <dbReference type="ARBA" id="ARBA00011900"/>
    </source>
</evidence>
<feature type="domain" description="Type II methyltransferase M.TaqI-like" evidence="8">
    <location>
        <begin position="631"/>
        <end position="921"/>
    </location>
</feature>
<keyword evidence="4" id="KW-0949">S-adenosyl-L-methionine</keyword>
<dbReference type="InterPro" id="IPR050953">
    <property type="entry name" value="N4_N6_ade-DNA_methylase"/>
</dbReference>
<dbReference type="AlphaFoldDB" id="A0AB39WHP9"/>
<keyword evidence="3" id="KW-0808">Transferase</keyword>
<dbReference type="EC" id="2.1.1.72" evidence="1"/>
<sequence>MNNQLLQPRKALNKAFLKIKPIRSQIENFKTNLIKILDAINEKESEEFHKNLVIDFLKKNYYDPDYFVNTKGRNDLVIHNGKDAKTNVGVIIEAKSTINKSEMITVDNLNGKALQELILYYMRERITHKNTELKHLVVTNIYEWFIFDAQLFNKLFAENKSFTKQFIDFEEGRSSGNTTDYFYKEIAKPFIKSITNKIEFTYFDIRKYEKPLRNEDKEDDKKLVALFKILSPENLLKLSFTNDSNTLDKNFYSELLHIIGLTEVKEGGKKLIERQKQGSRNSGSLLENAIIQLDSLDKISRLQNAKQYGNTYDERLFTVALELTITWVNRILFLKLLEAQLITYHKKDKSYSFLNSNLITDYDNLNSLFFQVLAKKPEDRNERVKTIFAKVPYLNSSLFEPTDLEHETLFISQLEDHIPLKLLSSTVIKDTNGKKETGTKDSLNYFFSFLDAYDFASEGSEDIEEDNKTLINASVLGLIFEKINGYKDGSFFTPSFITMYMCKETIRRSVVQKFNETKDWNCITFEELYDKIEDRKEANNIINSLKICDPAVGSGHFLVSALNEIIAIKNDLRILQDTKGSRLKEYHFEVVNDELIVTDEDAVPFQYNPKNKESQRIQETLFHEKQTIIENCLFGVDLNPNSVKICRLRLWIELLKNAYYRTGTNELETLPNIDINIKCGNSLISRFELDADLKKALKQSKWNIESYKLAVDTYRNAENKEQKREMERLIADIKGNFRSEINSNDPKKLKYEKKKGELYNYTQQTGLFERSKKEQTAWNKIVNTLTVEIKTLETEIEEIKSNKVYENAFEWRFEFPDVLNNNGDFEGFDAIIGNPPYIQLQKMGTDGAFLEKINFETYTKTGDIYSLFYELGFNILRKNGLLTFITSNKWMRAAYGESLRKYFVEKTSPILLLDFGGVQVFDSATVDTNIYIGSKSNYKNPTNACRLNKDFNPEFFENFVKSNSTPTYFKNESWVVLSSIENRIKEKIEKIGTPLKEWDIQINYGIKTGYNEAFIIDRKKRDELIKEDPKSVEIIRPILRGRDIKRYSYEFAEIYLLATFPSLKIDIENYPSVKRHLLSFGYDRLKQTGDLGARKKSNNKWFETQDSIGYWEDFSKQKIIWIELADKGRFAMDISDNFLALNGTFIMTGNDLEFICAILNNPITSWHFNTFCISSGVGTNQWRELYVRNLLIPNVSVEKKIEIIKLTKSLIVLEKSNEKYTKEVNKLNMLIYSLFDLDDEEINFIEFQ</sequence>
<feature type="domain" description="DUF7149" evidence="10">
    <location>
        <begin position="7"/>
        <end position="243"/>
    </location>
</feature>
<evidence type="ECO:0000313" key="12">
    <source>
        <dbReference type="EMBL" id="XDV01061.1"/>
    </source>
</evidence>
<dbReference type="Pfam" id="PF25120">
    <property type="entry name" value="DUF7814"/>
    <property type="match status" value="1"/>
</dbReference>
<dbReference type="Pfam" id="PF07669">
    <property type="entry name" value="Eco57I"/>
    <property type="match status" value="1"/>
</dbReference>
<feature type="domain" description="TaqI-like C-terminal specificity" evidence="9">
    <location>
        <begin position="1037"/>
        <end position="1190"/>
    </location>
</feature>
<evidence type="ECO:0000256" key="5">
    <source>
        <dbReference type="ARBA" id="ARBA00022747"/>
    </source>
</evidence>
<dbReference type="InterPro" id="IPR011639">
    <property type="entry name" value="MethylTrfase_TaqI-like_dom"/>
</dbReference>
<comment type="catalytic activity">
    <reaction evidence="7">
        <text>a 2'-deoxyadenosine in DNA + S-adenosyl-L-methionine = an N(6)-methyl-2'-deoxyadenosine in DNA + S-adenosyl-L-homocysteine + H(+)</text>
        <dbReference type="Rhea" id="RHEA:15197"/>
        <dbReference type="Rhea" id="RHEA-COMP:12418"/>
        <dbReference type="Rhea" id="RHEA-COMP:12419"/>
        <dbReference type="ChEBI" id="CHEBI:15378"/>
        <dbReference type="ChEBI" id="CHEBI:57856"/>
        <dbReference type="ChEBI" id="CHEBI:59789"/>
        <dbReference type="ChEBI" id="CHEBI:90615"/>
        <dbReference type="ChEBI" id="CHEBI:90616"/>
        <dbReference type="EC" id="2.1.1.72"/>
    </reaction>
</comment>
<evidence type="ECO:0000256" key="6">
    <source>
        <dbReference type="ARBA" id="ARBA00023125"/>
    </source>
</evidence>
<dbReference type="InterPro" id="IPR002052">
    <property type="entry name" value="DNA_methylase_N6_adenine_CS"/>
</dbReference>
<dbReference type="Pfam" id="PF12950">
    <property type="entry name" value="TaqI_C"/>
    <property type="match status" value="1"/>
</dbReference>
<dbReference type="GO" id="GO:0009307">
    <property type="term" value="P:DNA restriction-modification system"/>
    <property type="evidence" value="ECO:0007669"/>
    <property type="project" value="UniProtKB-KW"/>
</dbReference>
<evidence type="ECO:0000259" key="8">
    <source>
        <dbReference type="Pfam" id="PF07669"/>
    </source>
</evidence>
<dbReference type="GO" id="GO:0009007">
    <property type="term" value="F:site-specific DNA-methyltransferase (adenine-specific) activity"/>
    <property type="evidence" value="ECO:0007669"/>
    <property type="project" value="UniProtKB-EC"/>
</dbReference>
<keyword evidence="2 12" id="KW-0489">Methyltransferase</keyword>
<dbReference type="InterPro" id="IPR025931">
    <property type="entry name" value="TaqI_C"/>
</dbReference>
<proteinExistence type="predicted"/>
<dbReference type="SUPFAM" id="SSF53335">
    <property type="entry name" value="S-adenosyl-L-methionine-dependent methyltransferases"/>
    <property type="match status" value="1"/>
</dbReference>
<feature type="domain" description="DUF7814" evidence="11">
    <location>
        <begin position="244"/>
        <end position="471"/>
    </location>
</feature>
<protein>
    <recommendedName>
        <fullName evidence="1">site-specific DNA-methyltransferase (adenine-specific)</fullName>
        <ecNumber evidence="1">2.1.1.72</ecNumber>
    </recommendedName>
</protein>
<evidence type="ECO:0000256" key="3">
    <source>
        <dbReference type="ARBA" id="ARBA00022679"/>
    </source>
</evidence>
<dbReference type="EMBL" id="CP165627">
    <property type="protein sequence ID" value="XDV01061.1"/>
    <property type="molecule type" value="Genomic_DNA"/>
</dbReference>
<organism evidence="12">
    <name type="scientific">Flavobacterium sp. WC2429</name>
    <dbReference type="NCBI Taxonomy" id="3234140"/>
    <lineage>
        <taxon>Bacteria</taxon>
        <taxon>Pseudomonadati</taxon>
        <taxon>Bacteroidota</taxon>
        <taxon>Flavobacteriia</taxon>
        <taxon>Flavobacteriales</taxon>
        <taxon>Flavobacteriaceae</taxon>
        <taxon>Flavobacterium</taxon>
    </lineage>
</organism>
<dbReference type="REBASE" id="858482">
    <property type="entry name" value="Fsp29ORF12080P"/>
</dbReference>
<accession>A0AB39WHP9</accession>
<dbReference type="GO" id="GO:0003677">
    <property type="term" value="F:DNA binding"/>
    <property type="evidence" value="ECO:0007669"/>
    <property type="project" value="UniProtKB-KW"/>
</dbReference>
<dbReference type="InterPro" id="IPR056716">
    <property type="entry name" value="DUF7814"/>
</dbReference>
<evidence type="ECO:0000256" key="7">
    <source>
        <dbReference type="ARBA" id="ARBA00047942"/>
    </source>
</evidence>
<reference evidence="12" key="1">
    <citation type="submission" date="2024-07" db="EMBL/GenBank/DDBJ databases">
        <authorList>
            <person name="Biller S.J."/>
        </authorList>
    </citation>
    <scope>NUCLEOTIDE SEQUENCE</scope>
    <source>
        <strain evidence="12">WC2429</strain>
    </source>
</reference>
<dbReference type="Gene3D" id="3.40.50.150">
    <property type="entry name" value="Vaccinia Virus protein VP39"/>
    <property type="match status" value="1"/>
</dbReference>
<evidence type="ECO:0000259" key="10">
    <source>
        <dbReference type="Pfam" id="PF23653"/>
    </source>
</evidence>
<gene>
    <name evidence="12" type="ORF">AB3G32_12080</name>
</gene>
<dbReference type="InterPro" id="IPR029063">
    <property type="entry name" value="SAM-dependent_MTases_sf"/>
</dbReference>
<evidence type="ECO:0000259" key="9">
    <source>
        <dbReference type="Pfam" id="PF12950"/>
    </source>
</evidence>
<evidence type="ECO:0000256" key="2">
    <source>
        <dbReference type="ARBA" id="ARBA00022603"/>
    </source>
</evidence>
<dbReference type="PANTHER" id="PTHR33841">
    <property type="entry name" value="DNA METHYLTRANSFERASE YEEA-RELATED"/>
    <property type="match status" value="1"/>
</dbReference>
<dbReference type="PRINTS" id="PR00507">
    <property type="entry name" value="N12N6MTFRASE"/>
</dbReference>
<dbReference type="PROSITE" id="PS00092">
    <property type="entry name" value="N6_MTASE"/>
    <property type="match status" value="1"/>
</dbReference>